<dbReference type="AlphaFoldDB" id="R1GKE6"/>
<name>R1GKE6_BOTPV</name>
<gene>
    <name evidence="1" type="ORF">UCRNP2_4465</name>
</gene>
<dbReference type="HOGENOM" id="CLU_2589498_0_0_1"/>
<dbReference type="EMBL" id="KB916168">
    <property type="protein sequence ID" value="EOD48781.1"/>
    <property type="molecule type" value="Genomic_DNA"/>
</dbReference>
<reference evidence="2" key="1">
    <citation type="journal article" date="2013" name="Genome Announc.">
        <title>Draft genome sequence of Neofusicoccum parvum isolate UCR-NP2, a fungal vascular pathogen associated with grapevine cankers.</title>
        <authorList>
            <person name="Blanco-Ulate B."/>
            <person name="Rolshausen P."/>
            <person name="Cantu D."/>
        </authorList>
    </citation>
    <scope>NUCLEOTIDE SEQUENCE [LARGE SCALE GENOMIC DNA]</scope>
    <source>
        <strain evidence="2">UCR-NP2</strain>
    </source>
</reference>
<sequence length="80" mass="8863">MKDALHELESSASTATVDLLSRYARLHSRFKEQKLDLFTFLTPVAPLLDIFGPAALLSRRVLQGLDAFAAAARYAGRVSW</sequence>
<dbReference type="Proteomes" id="UP000013521">
    <property type="component" value="Unassembled WGS sequence"/>
</dbReference>
<proteinExistence type="predicted"/>
<evidence type="ECO:0000313" key="1">
    <source>
        <dbReference type="EMBL" id="EOD48781.1"/>
    </source>
</evidence>
<organism evidence="1 2">
    <name type="scientific">Botryosphaeria parva (strain UCR-NP2)</name>
    <name type="common">Grapevine canker fungus</name>
    <name type="synonym">Neofusicoccum parvum</name>
    <dbReference type="NCBI Taxonomy" id="1287680"/>
    <lineage>
        <taxon>Eukaryota</taxon>
        <taxon>Fungi</taxon>
        <taxon>Dikarya</taxon>
        <taxon>Ascomycota</taxon>
        <taxon>Pezizomycotina</taxon>
        <taxon>Dothideomycetes</taxon>
        <taxon>Dothideomycetes incertae sedis</taxon>
        <taxon>Botryosphaeriales</taxon>
        <taxon>Botryosphaeriaceae</taxon>
        <taxon>Neofusicoccum</taxon>
    </lineage>
</organism>
<dbReference type="KEGG" id="npa:UCRNP2_4465"/>
<accession>R1GKE6</accession>
<evidence type="ECO:0000313" key="2">
    <source>
        <dbReference type="Proteomes" id="UP000013521"/>
    </source>
</evidence>
<protein>
    <submittedName>
        <fullName evidence="1">Uncharacterized protein</fullName>
    </submittedName>
</protein>